<evidence type="ECO:0000313" key="3">
    <source>
        <dbReference type="Proteomes" id="UP001482620"/>
    </source>
</evidence>
<protein>
    <submittedName>
        <fullName evidence="2">Uncharacterized protein</fullName>
    </submittedName>
</protein>
<keyword evidence="1" id="KW-1133">Transmembrane helix</keyword>
<keyword evidence="1" id="KW-0812">Transmembrane</keyword>
<keyword evidence="1" id="KW-0472">Membrane</keyword>
<keyword evidence="3" id="KW-1185">Reference proteome</keyword>
<accession>A0ABV0V8C9</accession>
<organism evidence="2 3">
    <name type="scientific">Ilyodon furcidens</name>
    <name type="common">goldbreast splitfin</name>
    <dbReference type="NCBI Taxonomy" id="33524"/>
    <lineage>
        <taxon>Eukaryota</taxon>
        <taxon>Metazoa</taxon>
        <taxon>Chordata</taxon>
        <taxon>Craniata</taxon>
        <taxon>Vertebrata</taxon>
        <taxon>Euteleostomi</taxon>
        <taxon>Actinopterygii</taxon>
        <taxon>Neopterygii</taxon>
        <taxon>Teleostei</taxon>
        <taxon>Neoteleostei</taxon>
        <taxon>Acanthomorphata</taxon>
        <taxon>Ovalentaria</taxon>
        <taxon>Atherinomorphae</taxon>
        <taxon>Cyprinodontiformes</taxon>
        <taxon>Goodeidae</taxon>
        <taxon>Ilyodon</taxon>
    </lineage>
</organism>
<dbReference type="Proteomes" id="UP001482620">
    <property type="component" value="Unassembled WGS sequence"/>
</dbReference>
<sequence length="146" mass="16129">LLSAEPCPGFHFKVLSRFLLAVSEPGLLAVVQSPPKLVNTLMNLPYHEGIPGSHRPDCRIAPRSPCSTCPPSNYTHQLHTGLPTSVTVACSLLPRLHAYTTNEPIPEARQLWSPNTATKPLFQYICFSHFCLSFVLLKSLLVLNKI</sequence>
<reference evidence="2 3" key="1">
    <citation type="submission" date="2021-06" db="EMBL/GenBank/DDBJ databases">
        <authorList>
            <person name="Palmer J.M."/>
        </authorList>
    </citation>
    <scope>NUCLEOTIDE SEQUENCE [LARGE SCALE GENOMIC DNA]</scope>
    <source>
        <strain evidence="3">if_2019</strain>
        <tissue evidence="2">Muscle</tissue>
    </source>
</reference>
<evidence type="ECO:0000313" key="2">
    <source>
        <dbReference type="EMBL" id="MEQ2252878.1"/>
    </source>
</evidence>
<feature type="transmembrane region" description="Helical" evidence="1">
    <location>
        <begin position="121"/>
        <end position="143"/>
    </location>
</feature>
<name>A0ABV0V8C9_9TELE</name>
<dbReference type="EMBL" id="JAHRIQ010096013">
    <property type="protein sequence ID" value="MEQ2252878.1"/>
    <property type="molecule type" value="Genomic_DNA"/>
</dbReference>
<evidence type="ECO:0000256" key="1">
    <source>
        <dbReference type="SAM" id="Phobius"/>
    </source>
</evidence>
<feature type="non-terminal residue" evidence="2">
    <location>
        <position position="1"/>
    </location>
</feature>
<gene>
    <name evidence="2" type="ORF">ILYODFUR_026378</name>
</gene>
<proteinExistence type="predicted"/>
<comment type="caution">
    <text evidence="2">The sequence shown here is derived from an EMBL/GenBank/DDBJ whole genome shotgun (WGS) entry which is preliminary data.</text>
</comment>